<dbReference type="Pfam" id="PF00535">
    <property type="entry name" value="Glycos_transf_2"/>
    <property type="match status" value="1"/>
</dbReference>
<organism evidence="2 3">
    <name type="scientific">Nitrospirillum viridazoti CBAmc</name>
    <dbReference type="NCBI Taxonomy" id="1441467"/>
    <lineage>
        <taxon>Bacteria</taxon>
        <taxon>Pseudomonadati</taxon>
        <taxon>Pseudomonadota</taxon>
        <taxon>Alphaproteobacteria</taxon>
        <taxon>Rhodospirillales</taxon>
        <taxon>Azospirillaceae</taxon>
        <taxon>Nitrospirillum</taxon>
        <taxon>Nitrospirillum viridazoti</taxon>
    </lineage>
</organism>
<dbReference type="Gene3D" id="3.90.550.10">
    <property type="entry name" value="Spore Coat Polysaccharide Biosynthesis Protein SpsA, Chain A"/>
    <property type="match status" value="1"/>
</dbReference>
<dbReference type="Proteomes" id="UP000197153">
    <property type="component" value="Chromosome 4"/>
</dbReference>
<dbReference type="GO" id="GO:0016758">
    <property type="term" value="F:hexosyltransferase activity"/>
    <property type="evidence" value="ECO:0007669"/>
    <property type="project" value="UniProtKB-ARBA"/>
</dbReference>
<dbReference type="SUPFAM" id="SSF53448">
    <property type="entry name" value="Nucleotide-diphospho-sugar transferases"/>
    <property type="match status" value="1"/>
</dbReference>
<dbReference type="PANTHER" id="PTHR22916">
    <property type="entry name" value="GLYCOSYLTRANSFERASE"/>
    <property type="match status" value="1"/>
</dbReference>
<dbReference type="AlphaFoldDB" id="A0A248K2L2"/>
<dbReference type="CDD" id="cd00761">
    <property type="entry name" value="Glyco_tranf_GTA_type"/>
    <property type="match status" value="1"/>
</dbReference>
<evidence type="ECO:0000313" key="2">
    <source>
        <dbReference type="EMBL" id="ASG25029.1"/>
    </source>
</evidence>
<feature type="domain" description="Glycosyltransferase 2-like" evidence="1">
    <location>
        <begin position="4"/>
        <end position="130"/>
    </location>
</feature>
<dbReference type="KEGG" id="nao:Y958_29085"/>
<dbReference type="InterPro" id="IPR001173">
    <property type="entry name" value="Glyco_trans_2-like"/>
</dbReference>
<evidence type="ECO:0000259" key="1">
    <source>
        <dbReference type="Pfam" id="PF00535"/>
    </source>
</evidence>
<keyword evidence="3" id="KW-1185">Reference proteome</keyword>
<sequence length="309" mass="34564">MSLSVVIPLYNKEDYIEEALASLARQTHLPHEVIVVDDASTDDGAARAESGLRRLAQRGVARTELLRLPVNGGPSAARNRGLERAAGTVLAFLDADDRWRDDCCSEILRCMQSHALELLVLGFDAPSHSDYFPDMDALRDEVVPLEGALHRLPRVTASASHLDFFMGRASNVAVRRGAIGEERFAEGRHVNENIDFWYRVAKSIVKGGGATVPVGLLAEPVIRYRILPDSLSHRRCQDWRQLQIPPSLERFRHSDDADDRRLCRTLGRRWLTFAMESLPDQAQRDAFCGAHGALLTHFDIDLPLLWRAA</sequence>
<reference evidence="2 3" key="1">
    <citation type="submission" date="2017-06" db="EMBL/GenBank/DDBJ databases">
        <title>Complete genome sequence of Nitrospirillum amazonense strain CBAmC, an endophytic nitrogen-fixing and plant growth-promoting bacterium, isolated from sugarcane.</title>
        <authorList>
            <person name="Schwab S."/>
            <person name="dos Santos Teixeira K.R."/>
            <person name="Simoes Araujo J.L."/>
            <person name="Soares Vidal M."/>
            <person name="Borges de Freitas H.R."/>
            <person name="Rivello Crivelaro A.L."/>
            <person name="Bueno de Camargo Nunes A."/>
            <person name="dos Santos C.M."/>
            <person name="Palmeira da Silva Rosa D."/>
            <person name="da Silva Padilha D."/>
            <person name="da Silva E."/>
            <person name="Araujo Terra L."/>
            <person name="Soares Mendes V."/>
            <person name="Farinelli L."/>
            <person name="Magalhaes Cruz L."/>
            <person name="Baldani J.I."/>
        </authorList>
    </citation>
    <scope>NUCLEOTIDE SEQUENCE [LARGE SCALE GENOMIC DNA]</scope>
    <source>
        <strain evidence="2 3">CBAmC</strain>
    </source>
</reference>
<gene>
    <name evidence="2" type="ORF">Y958_29085</name>
</gene>
<proteinExistence type="predicted"/>
<dbReference type="PANTHER" id="PTHR22916:SF3">
    <property type="entry name" value="UDP-GLCNAC:BETAGAL BETA-1,3-N-ACETYLGLUCOSAMINYLTRANSFERASE-LIKE PROTEIN 1"/>
    <property type="match status" value="1"/>
</dbReference>
<name>A0A248K2L2_9PROT</name>
<evidence type="ECO:0000313" key="3">
    <source>
        <dbReference type="Proteomes" id="UP000197153"/>
    </source>
</evidence>
<dbReference type="EMBL" id="CP022113">
    <property type="protein sequence ID" value="ASG25029.1"/>
    <property type="molecule type" value="Genomic_DNA"/>
</dbReference>
<dbReference type="InterPro" id="IPR029044">
    <property type="entry name" value="Nucleotide-diphossugar_trans"/>
</dbReference>
<accession>A0A248K2L2</accession>
<protein>
    <recommendedName>
        <fullName evidence="1">Glycosyltransferase 2-like domain-containing protein</fullName>
    </recommendedName>
</protein>
<dbReference type="RefSeq" id="WP_088875421.1">
    <property type="nucleotide sequence ID" value="NZ_CP022113.1"/>
</dbReference>